<keyword evidence="3 6" id="KW-0597">Phosphoprotein</keyword>
<feature type="active site" evidence="6 7">
    <location>
        <position position="196"/>
    </location>
</feature>
<dbReference type="FunFam" id="3.40.50.2300:FF:000060">
    <property type="entry name" value="Protein-glutamate methylesterase/protein-glutamine glutaminase"/>
    <property type="match status" value="1"/>
</dbReference>
<evidence type="ECO:0000313" key="11">
    <source>
        <dbReference type="EMBL" id="OWS71888.1"/>
    </source>
</evidence>
<dbReference type="PIRSF" id="PIRSF000876">
    <property type="entry name" value="RR_chemtxs_CheB"/>
    <property type="match status" value="1"/>
</dbReference>
<dbReference type="PROSITE" id="PS50122">
    <property type="entry name" value="CHEB"/>
    <property type="match status" value="1"/>
</dbReference>
<organism evidence="11 12">
    <name type="scientific">Polynucleobacter aenigmaticus</name>
    <dbReference type="NCBI Taxonomy" id="1743164"/>
    <lineage>
        <taxon>Bacteria</taxon>
        <taxon>Pseudomonadati</taxon>
        <taxon>Pseudomonadota</taxon>
        <taxon>Betaproteobacteria</taxon>
        <taxon>Burkholderiales</taxon>
        <taxon>Burkholderiaceae</taxon>
        <taxon>Polynucleobacter</taxon>
    </lineage>
</organism>
<dbReference type="HAMAP" id="MF_00099">
    <property type="entry name" value="CheB_chemtxs"/>
    <property type="match status" value="1"/>
</dbReference>
<comment type="catalytic activity">
    <reaction evidence="6">
        <text>L-glutaminyl-[protein] + H2O = L-glutamyl-[protein] + NH4(+)</text>
        <dbReference type="Rhea" id="RHEA:16441"/>
        <dbReference type="Rhea" id="RHEA-COMP:10207"/>
        <dbReference type="Rhea" id="RHEA-COMP:10208"/>
        <dbReference type="ChEBI" id="CHEBI:15377"/>
        <dbReference type="ChEBI" id="CHEBI:28938"/>
        <dbReference type="ChEBI" id="CHEBI:29973"/>
        <dbReference type="ChEBI" id="CHEBI:30011"/>
        <dbReference type="EC" id="3.5.1.44"/>
    </reaction>
</comment>
<dbReference type="GO" id="GO:0005737">
    <property type="term" value="C:cytoplasm"/>
    <property type="evidence" value="ECO:0007669"/>
    <property type="project" value="UniProtKB-SubCell"/>
</dbReference>
<dbReference type="SMART" id="SM00448">
    <property type="entry name" value="REC"/>
    <property type="match status" value="1"/>
</dbReference>
<dbReference type="PANTHER" id="PTHR42872:SF6">
    <property type="entry name" value="PROTEIN-GLUTAMATE METHYLESTERASE_PROTEIN-GLUTAMINE GLUTAMINASE"/>
    <property type="match status" value="1"/>
</dbReference>
<evidence type="ECO:0000256" key="7">
    <source>
        <dbReference type="PROSITE-ProRule" id="PRU00050"/>
    </source>
</evidence>
<evidence type="ECO:0000256" key="6">
    <source>
        <dbReference type="HAMAP-Rule" id="MF_00099"/>
    </source>
</evidence>
<dbReference type="GO" id="GO:0050568">
    <property type="term" value="F:protein-glutamine glutaminase activity"/>
    <property type="evidence" value="ECO:0007669"/>
    <property type="project" value="UniProtKB-UniRule"/>
</dbReference>
<evidence type="ECO:0000259" key="10">
    <source>
        <dbReference type="PROSITE" id="PS50122"/>
    </source>
</evidence>
<dbReference type="Gene3D" id="3.40.50.2300">
    <property type="match status" value="1"/>
</dbReference>
<dbReference type="GO" id="GO:0000156">
    <property type="term" value="F:phosphorelay response regulator activity"/>
    <property type="evidence" value="ECO:0007669"/>
    <property type="project" value="InterPro"/>
</dbReference>
<proteinExistence type="inferred from homology"/>
<feature type="active site" evidence="6 7">
    <location>
        <position position="292"/>
    </location>
</feature>
<comment type="domain">
    <text evidence="6">Contains a C-terminal catalytic domain, and an N-terminal region which modulates catalytic activity.</text>
</comment>
<dbReference type="CDD" id="cd17541">
    <property type="entry name" value="REC_CheB-like"/>
    <property type="match status" value="1"/>
</dbReference>
<dbReference type="SUPFAM" id="SSF52738">
    <property type="entry name" value="Methylesterase CheB, C-terminal domain"/>
    <property type="match status" value="1"/>
</dbReference>
<feature type="modified residue" description="4-aspartylphosphate" evidence="6 8">
    <location>
        <position position="55"/>
    </location>
</feature>
<dbReference type="InterPro" id="IPR011006">
    <property type="entry name" value="CheY-like_superfamily"/>
</dbReference>
<feature type="active site" evidence="6 7">
    <location>
        <position position="170"/>
    </location>
</feature>
<feature type="domain" description="CheB-type methylesterase" evidence="10">
    <location>
        <begin position="158"/>
        <end position="350"/>
    </location>
</feature>
<dbReference type="Pfam" id="PF00072">
    <property type="entry name" value="Response_reg"/>
    <property type="match status" value="1"/>
</dbReference>
<evidence type="ECO:0000256" key="8">
    <source>
        <dbReference type="PROSITE-ProRule" id="PRU00169"/>
    </source>
</evidence>
<comment type="PTM">
    <text evidence="6">Phosphorylated by CheA. Phosphorylation of the N-terminal regulatory domain activates the methylesterase activity.</text>
</comment>
<dbReference type="PROSITE" id="PS50110">
    <property type="entry name" value="RESPONSE_REGULATORY"/>
    <property type="match status" value="1"/>
</dbReference>
<feature type="domain" description="Response regulatory" evidence="9">
    <location>
        <begin position="4"/>
        <end position="121"/>
    </location>
</feature>
<evidence type="ECO:0000256" key="1">
    <source>
        <dbReference type="ARBA" id="ARBA00022490"/>
    </source>
</evidence>
<dbReference type="EMBL" id="NGUO01000008">
    <property type="protein sequence ID" value="OWS71888.1"/>
    <property type="molecule type" value="Genomic_DNA"/>
</dbReference>
<dbReference type="PANTHER" id="PTHR42872">
    <property type="entry name" value="PROTEIN-GLUTAMATE METHYLESTERASE/PROTEIN-GLUTAMINE GLUTAMINASE"/>
    <property type="match status" value="1"/>
</dbReference>
<dbReference type="Proteomes" id="UP000198104">
    <property type="component" value="Unassembled WGS sequence"/>
</dbReference>
<evidence type="ECO:0000256" key="4">
    <source>
        <dbReference type="ARBA" id="ARBA00022801"/>
    </source>
</evidence>
<keyword evidence="12" id="KW-1185">Reference proteome</keyword>
<dbReference type="Gene3D" id="3.40.50.180">
    <property type="entry name" value="Methylesterase CheB, C-terminal domain"/>
    <property type="match status" value="1"/>
</dbReference>
<name>A0A254Q078_9BURK</name>
<comment type="similarity">
    <text evidence="6">Belongs to the CheB family.</text>
</comment>
<dbReference type="NCBIfam" id="NF009206">
    <property type="entry name" value="PRK12555.1"/>
    <property type="match status" value="1"/>
</dbReference>
<dbReference type="NCBIfam" id="NF001965">
    <property type="entry name" value="PRK00742.1"/>
    <property type="match status" value="1"/>
</dbReference>
<sequence length="356" mass="38030">MKTKVLVIDDSALIRSLLSEIINSYPDMQVVATAPDPLIARDLIKLHNPDVLTLDIEMPKMDGLDFLERLMRLRPMPVVMVSTLTERGSEITMRALELGAVDFVTKPKLAIVDGIREYSDLIADKIRAASKAKIKATAAPSIELGKSNTPNTALKNQNLSNEKLIIIGASTGGTVAIKSFLTEMPSDCPGILITQHMPAGFTKSFANRLDSICEIHVKEAEDGDVIKPGHAYIAPGGMHMSVTRVGDNFCTKIDNNSPVNRHKPSVDVLFSSAAAVVGKNAIGIILTGMGKDGAVGMMHMKEAGAFNLAQNEETCVVYGMPKEAIAAGGVHQIAGIGDIPNLVISHLNRSGRASTN</sequence>
<dbReference type="InterPro" id="IPR035909">
    <property type="entry name" value="CheB_C"/>
</dbReference>
<reference evidence="11 12" key="1">
    <citation type="submission" date="2017-05" db="EMBL/GenBank/DDBJ databases">
        <title>Polynucleobacter sp. MWH-K35W1 isolated from the permanently anoxic monimolimnion of a meromictic lake.</title>
        <authorList>
            <person name="Hahn M.W."/>
        </authorList>
    </citation>
    <scope>NUCLEOTIDE SEQUENCE [LARGE SCALE GENOMIC DNA]</scope>
    <source>
        <strain evidence="11 12">MWH-K35W1</strain>
    </source>
</reference>
<dbReference type="RefSeq" id="WP_088527290.1">
    <property type="nucleotide sequence ID" value="NZ_NGUO01000008.1"/>
</dbReference>
<evidence type="ECO:0000256" key="2">
    <source>
        <dbReference type="ARBA" id="ARBA00022500"/>
    </source>
</evidence>
<evidence type="ECO:0000259" key="9">
    <source>
        <dbReference type="PROSITE" id="PS50110"/>
    </source>
</evidence>
<dbReference type="GO" id="GO:0006935">
    <property type="term" value="P:chemotaxis"/>
    <property type="evidence" value="ECO:0007669"/>
    <property type="project" value="UniProtKB-UniRule"/>
</dbReference>
<comment type="caution">
    <text evidence="11">The sequence shown here is derived from an EMBL/GenBank/DDBJ whole genome shotgun (WGS) entry which is preliminary data.</text>
</comment>
<dbReference type="Pfam" id="PF01339">
    <property type="entry name" value="CheB_methylest"/>
    <property type="match status" value="1"/>
</dbReference>
<evidence type="ECO:0000256" key="3">
    <source>
        <dbReference type="ARBA" id="ARBA00022553"/>
    </source>
</evidence>
<dbReference type="InterPro" id="IPR001789">
    <property type="entry name" value="Sig_transdc_resp-reg_receiver"/>
</dbReference>
<dbReference type="EC" id="3.5.1.44" evidence="6"/>
<dbReference type="GO" id="GO:0008984">
    <property type="term" value="F:protein-glutamate methylesterase activity"/>
    <property type="evidence" value="ECO:0007669"/>
    <property type="project" value="UniProtKB-UniRule"/>
</dbReference>
<dbReference type="CDD" id="cd16432">
    <property type="entry name" value="CheB_Rec"/>
    <property type="match status" value="1"/>
</dbReference>
<comment type="function">
    <text evidence="6">Involved in chemotaxis. Part of a chemotaxis signal transduction system that modulates chemotaxis in response to various stimuli. Catalyzes the demethylation of specific methylglutamate residues introduced into the chemoreceptors (methyl-accepting chemotaxis proteins or MCP) by CheR. Also mediates the irreversible deamidation of specific glutamine residues to glutamic acid.</text>
</comment>
<dbReference type="SUPFAM" id="SSF52172">
    <property type="entry name" value="CheY-like"/>
    <property type="match status" value="1"/>
</dbReference>
<comment type="catalytic activity">
    <reaction evidence="5 6">
        <text>[protein]-L-glutamate 5-O-methyl ester + H2O = L-glutamyl-[protein] + methanol + H(+)</text>
        <dbReference type="Rhea" id="RHEA:23236"/>
        <dbReference type="Rhea" id="RHEA-COMP:10208"/>
        <dbReference type="Rhea" id="RHEA-COMP:10311"/>
        <dbReference type="ChEBI" id="CHEBI:15377"/>
        <dbReference type="ChEBI" id="CHEBI:15378"/>
        <dbReference type="ChEBI" id="CHEBI:17790"/>
        <dbReference type="ChEBI" id="CHEBI:29973"/>
        <dbReference type="ChEBI" id="CHEBI:82795"/>
        <dbReference type="EC" id="3.1.1.61"/>
    </reaction>
</comment>
<protein>
    <recommendedName>
        <fullName evidence="6">Protein-glutamate methylesterase/protein-glutamine glutaminase</fullName>
        <ecNumber evidence="6">3.1.1.61</ecNumber>
        <ecNumber evidence="6">3.5.1.44</ecNumber>
    </recommendedName>
</protein>
<dbReference type="OrthoDB" id="9793421at2"/>
<keyword evidence="1 6" id="KW-0963">Cytoplasm</keyword>
<keyword evidence="2 6" id="KW-0145">Chemotaxis</keyword>
<comment type="subcellular location">
    <subcellularLocation>
        <location evidence="6">Cytoplasm</location>
    </subcellularLocation>
</comment>
<keyword evidence="4 6" id="KW-0378">Hydrolase</keyword>
<accession>A0A254Q078</accession>
<dbReference type="InterPro" id="IPR008248">
    <property type="entry name" value="CheB-like"/>
</dbReference>
<dbReference type="AlphaFoldDB" id="A0A254Q078"/>
<gene>
    <name evidence="6" type="primary">cheB</name>
    <name evidence="11" type="ORF">CBI30_05400</name>
</gene>
<dbReference type="EC" id="3.1.1.61" evidence="6"/>
<evidence type="ECO:0000313" key="12">
    <source>
        <dbReference type="Proteomes" id="UP000198104"/>
    </source>
</evidence>
<evidence type="ECO:0000256" key="5">
    <source>
        <dbReference type="ARBA" id="ARBA00048267"/>
    </source>
</evidence>
<dbReference type="InterPro" id="IPR000673">
    <property type="entry name" value="Sig_transdc_resp-reg_Me-estase"/>
</dbReference>